<dbReference type="PANTHER" id="PTHR30213:SF0">
    <property type="entry name" value="UPF0761 MEMBRANE PROTEIN YIHY"/>
    <property type="match status" value="1"/>
</dbReference>
<feature type="transmembrane region" description="Helical" evidence="6">
    <location>
        <begin position="178"/>
        <end position="210"/>
    </location>
</feature>
<protein>
    <submittedName>
        <fullName evidence="7">Membrane protein</fullName>
    </submittedName>
</protein>
<reference evidence="7 8" key="1">
    <citation type="submission" date="2018-04" db="EMBL/GenBank/DDBJ databases">
        <title>Genomic Encyclopedia of Archaeal and Bacterial Type Strains, Phase II (KMG-II): from individual species to whole genera.</title>
        <authorList>
            <person name="Goeker M."/>
        </authorList>
    </citation>
    <scope>NUCLEOTIDE SEQUENCE [LARGE SCALE GENOMIC DNA]</scope>
    <source>
        <strain evidence="7 8">DSM 29955</strain>
    </source>
</reference>
<feature type="transmembrane region" description="Helical" evidence="6">
    <location>
        <begin position="70"/>
        <end position="97"/>
    </location>
</feature>
<evidence type="ECO:0000256" key="2">
    <source>
        <dbReference type="ARBA" id="ARBA00022475"/>
    </source>
</evidence>
<dbReference type="GO" id="GO:0005886">
    <property type="term" value="C:plasma membrane"/>
    <property type="evidence" value="ECO:0007669"/>
    <property type="project" value="UniProtKB-SubCell"/>
</dbReference>
<gene>
    <name evidence="7" type="ORF">C8N45_101615</name>
</gene>
<feature type="transmembrane region" description="Helical" evidence="6">
    <location>
        <begin position="295"/>
        <end position="319"/>
    </location>
</feature>
<comment type="subcellular location">
    <subcellularLocation>
        <location evidence="1">Cell membrane</location>
        <topology evidence="1">Multi-pass membrane protein</topology>
    </subcellularLocation>
</comment>
<evidence type="ECO:0000313" key="8">
    <source>
        <dbReference type="Proteomes" id="UP000244523"/>
    </source>
</evidence>
<proteinExistence type="predicted"/>
<feature type="transmembrane region" description="Helical" evidence="6">
    <location>
        <begin position="230"/>
        <end position="249"/>
    </location>
</feature>
<evidence type="ECO:0000256" key="6">
    <source>
        <dbReference type="SAM" id="Phobius"/>
    </source>
</evidence>
<evidence type="ECO:0000256" key="4">
    <source>
        <dbReference type="ARBA" id="ARBA00022989"/>
    </source>
</evidence>
<evidence type="ECO:0000256" key="1">
    <source>
        <dbReference type="ARBA" id="ARBA00004651"/>
    </source>
</evidence>
<evidence type="ECO:0000256" key="3">
    <source>
        <dbReference type="ARBA" id="ARBA00022692"/>
    </source>
</evidence>
<evidence type="ECO:0000313" key="7">
    <source>
        <dbReference type="EMBL" id="PUB19024.1"/>
    </source>
</evidence>
<feature type="transmembrane region" description="Helical" evidence="6">
    <location>
        <begin position="139"/>
        <end position="166"/>
    </location>
</feature>
<keyword evidence="5 6" id="KW-0472">Membrane</keyword>
<keyword evidence="3 6" id="KW-0812">Transmembrane</keyword>
<keyword evidence="8" id="KW-1185">Reference proteome</keyword>
<dbReference type="PANTHER" id="PTHR30213">
    <property type="entry name" value="INNER MEMBRANE PROTEIN YHJD"/>
    <property type="match status" value="1"/>
</dbReference>
<feature type="transmembrane region" description="Helical" evidence="6">
    <location>
        <begin position="261"/>
        <end position="283"/>
    </location>
</feature>
<dbReference type="AlphaFoldDB" id="A0A2T6KR38"/>
<keyword evidence="2" id="KW-1003">Cell membrane</keyword>
<sequence length="341" mass="36396">MPSRQFFCQQPHLCEGLWHFAKKSGFGRGVRLSYLQHAIMKARPLIANLLTLWRTLLAVWKTASDKHIGLIAAGVAFFGMFGIFPGIAAVIAIFGLVADPVVIAEQMTLMEGIIPPSAYDLLSGQINGLVNAPSQALGWASVVSITLALWSCRAGVAALVGGLNAIAGQRQRNGLVQLFVAFLLTIALVTLAVVAVLVVIVLPIVLAIVANFTSADWLVQGSTAWLLEGARWLIALGVLMLALSLLYRFGPARIGGRGRWLTIGAFVVVILWVAASAGLSYYLTNFGNYNEVYGSIGAVIGLLLWLYISAYLILLGAALNVEVHGQNVPPDLGDTSFLDEG</sequence>
<accession>A0A2T6KR38</accession>
<keyword evidence="4 6" id="KW-1133">Transmembrane helix</keyword>
<dbReference type="Proteomes" id="UP000244523">
    <property type="component" value="Unassembled WGS sequence"/>
</dbReference>
<dbReference type="NCBIfam" id="TIGR00765">
    <property type="entry name" value="yihY_not_rbn"/>
    <property type="match status" value="1"/>
</dbReference>
<evidence type="ECO:0000256" key="5">
    <source>
        <dbReference type="ARBA" id="ARBA00023136"/>
    </source>
</evidence>
<dbReference type="InterPro" id="IPR017039">
    <property type="entry name" value="Virul_fac_BrkB"/>
</dbReference>
<dbReference type="EMBL" id="QBUD01000001">
    <property type="protein sequence ID" value="PUB19024.1"/>
    <property type="molecule type" value="Genomic_DNA"/>
</dbReference>
<dbReference type="Pfam" id="PF03631">
    <property type="entry name" value="Virul_fac_BrkB"/>
    <property type="match status" value="1"/>
</dbReference>
<dbReference type="PIRSF" id="PIRSF035875">
    <property type="entry name" value="RNase_BN"/>
    <property type="match status" value="1"/>
</dbReference>
<name>A0A2T6KR38_9RHOB</name>
<organism evidence="7 8">
    <name type="scientific">Yoonia sediminilitoris</name>
    <dbReference type="NCBI Taxonomy" id="1286148"/>
    <lineage>
        <taxon>Bacteria</taxon>
        <taxon>Pseudomonadati</taxon>
        <taxon>Pseudomonadota</taxon>
        <taxon>Alphaproteobacteria</taxon>
        <taxon>Rhodobacterales</taxon>
        <taxon>Paracoccaceae</taxon>
        <taxon>Yoonia</taxon>
    </lineage>
</organism>
<comment type="caution">
    <text evidence="7">The sequence shown here is derived from an EMBL/GenBank/DDBJ whole genome shotgun (WGS) entry which is preliminary data.</text>
</comment>